<dbReference type="PANTHER" id="PTHR33418:SF1">
    <property type="entry name" value="HELICASE-ASSOCIATED DOMAIN-CONTAINING PROTEIN"/>
    <property type="match status" value="1"/>
</dbReference>
<dbReference type="PANTHER" id="PTHR33418">
    <property type="entry name" value="HELICASE-ASSOCIATED"/>
    <property type="match status" value="1"/>
</dbReference>
<reference evidence="2" key="1">
    <citation type="submission" date="2020-06" db="EMBL/GenBank/DDBJ databases">
        <authorList>
            <consortium name="Plant Systems Biology data submission"/>
        </authorList>
    </citation>
    <scope>NUCLEOTIDE SEQUENCE</scope>
    <source>
        <strain evidence="2">D6</strain>
    </source>
</reference>
<gene>
    <name evidence="2" type="ORF">SEMRO_699_G189520.1</name>
</gene>
<dbReference type="Gene3D" id="6.10.140.530">
    <property type="match status" value="3"/>
</dbReference>
<proteinExistence type="predicted"/>
<keyword evidence="2" id="KW-0347">Helicase</keyword>
<dbReference type="GO" id="GO:0004386">
    <property type="term" value="F:helicase activity"/>
    <property type="evidence" value="ECO:0007669"/>
    <property type="project" value="UniProtKB-KW"/>
</dbReference>
<sequence length="218" mass="26491">MDEIGFLWTDAKMDKHERRWMAMFEALKEYKATHGHCRVPHKEGTLGIWVGTQRRLYTIDKLRRDRQEMLESIGFEWRLKRFVEVKKPEQETLWNSQYAKVVRFKEEYGHTCVPYRYPEDEGLGIWVHNQRIRNKNGTLRPDRKEKLDKVGFTWDFDEIYEKSWLDSYEELKQCYTKKLAIGTPLGKWVDYQRIRFANGSLEPERKAMLDEIGFEWWE</sequence>
<keyword evidence="2" id="KW-0378">Hydrolase</keyword>
<comment type="caution">
    <text evidence="2">The sequence shown here is derived from an EMBL/GenBank/DDBJ whole genome shotgun (WGS) entry which is preliminary data.</text>
</comment>
<feature type="domain" description="Helicase-associated" evidence="1">
    <location>
        <begin position="16"/>
        <end position="75"/>
    </location>
</feature>
<dbReference type="InterPro" id="IPR005114">
    <property type="entry name" value="Helicase_assoc"/>
</dbReference>
<dbReference type="Pfam" id="PF03457">
    <property type="entry name" value="HA"/>
    <property type="match status" value="3"/>
</dbReference>
<keyword evidence="2" id="KW-0547">Nucleotide-binding</keyword>
<dbReference type="AlphaFoldDB" id="A0A9N8EB86"/>
<dbReference type="EMBL" id="CAICTM010000698">
    <property type="protein sequence ID" value="CAB9515209.1"/>
    <property type="molecule type" value="Genomic_DNA"/>
</dbReference>
<accession>A0A9N8EB86</accession>
<protein>
    <submittedName>
        <fullName evidence="2">Helicase</fullName>
    </submittedName>
</protein>
<organism evidence="2 3">
    <name type="scientific">Seminavis robusta</name>
    <dbReference type="NCBI Taxonomy" id="568900"/>
    <lineage>
        <taxon>Eukaryota</taxon>
        <taxon>Sar</taxon>
        <taxon>Stramenopiles</taxon>
        <taxon>Ochrophyta</taxon>
        <taxon>Bacillariophyta</taxon>
        <taxon>Bacillariophyceae</taxon>
        <taxon>Bacillariophycidae</taxon>
        <taxon>Naviculales</taxon>
        <taxon>Naviculaceae</taxon>
        <taxon>Seminavis</taxon>
    </lineage>
</organism>
<evidence type="ECO:0000313" key="3">
    <source>
        <dbReference type="Proteomes" id="UP001153069"/>
    </source>
</evidence>
<feature type="domain" description="Helicase-associated" evidence="1">
    <location>
        <begin position="163"/>
        <end position="214"/>
    </location>
</feature>
<feature type="domain" description="Helicase-associated" evidence="1">
    <location>
        <begin position="91"/>
        <end position="152"/>
    </location>
</feature>
<dbReference type="Proteomes" id="UP001153069">
    <property type="component" value="Unassembled WGS sequence"/>
</dbReference>
<keyword evidence="2" id="KW-0067">ATP-binding</keyword>
<dbReference type="OrthoDB" id="48392at2759"/>
<name>A0A9N8EB86_9STRA</name>
<evidence type="ECO:0000259" key="1">
    <source>
        <dbReference type="Pfam" id="PF03457"/>
    </source>
</evidence>
<evidence type="ECO:0000313" key="2">
    <source>
        <dbReference type="EMBL" id="CAB9515209.1"/>
    </source>
</evidence>
<keyword evidence="3" id="KW-1185">Reference proteome</keyword>